<evidence type="ECO:0000313" key="2">
    <source>
        <dbReference type="Proteomes" id="UP000294813"/>
    </source>
</evidence>
<reference evidence="1 2" key="1">
    <citation type="submission" date="2019-03" db="EMBL/GenBank/DDBJ databases">
        <title>Genomic Encyclopedia of Type Strains, Phase IV (KMG-IV): sequencing the most valuable type-strain genomes for metagenomic binning, comparative biology and taxonomic classification.</title>
        <authorList>
            <person name="Goeker M."/>
        </authorList>
    </citation>
    <scope>NUCLEOTIDE SEQUENCE [LARGE SCALE GENOMIC DNA]</scope>
    <source>
        <strain evidence="1 2">DSM 11170</strain>
    </source>
</reference>
<gene>
    <name evidence="1" type="ORF">EDD73_12732</name>
</gene>
<sequence length="266" mass="30103">MKGKPLPIKIFEKRDVDERAVEAGGDKKPPKWVLKGKELKERAMTLKKDLDDSQPIIESRMKKHKIPAIVKACVIDDALAKTHRNDIAQLLSGRGPDYTIGIIGENELLIRIDKPGQLKEVSDNISDLEKNAKAISGVKKIDVFNPNISIGKIVANNEGKFVLKVILVDFNDKRINETNLQYFKRWITNRQGISLDKSVRYSSKLEVHQVVVDSLDKIEDLTDFSGILSVEEMPRMEGIEDDFFPGTWIEVPNPEENVEYPIIESV</sequence>
<comment type="caution">
    <text evidence="1">The sequence shown here is derived from an EMBL/GenBank/DDBJ whole genome shotgun (WGS) entry which is preliminary data.</text>
</comment>
<evidence type="ECO:0000313" key="1">
    <source>
        <dbReference type="EMBL" id="TCP61528.1"/>
    </source>
</evidence>
<organism evidence="1 2">
    <name type="scientific">Heliophilum fasciatum</name>
    <dbReference type="NCBI Taxonomy" id="35700"/>
    <lineage>
        <taxon>Bacteria</taxon>
        <taxon>Bacillati</taxon>
        <taxon>Bacillota</taxon>
        <taxon>Clostridia</taxon>
        <taxon>Eubacteriales</taxon>
        <taxon>Heliobacteriaceae</taxon>
        <taxon>Heliophilum</taxon>
    </lineage>
</organism>
<dbReference type="RefSeq" id="WP_131920349.1">
    <property type="nucleotide sequence ID" value="NZ_JAOQNU010000028.1"/>
</dbReference>
<accession>A0A4R2RG50</accession>
<protein>
    <submittedName>
        <fullName evidence="1">Uncharacterized protein</fullName>
    </submittedName>
</protein>
<dbReference type="AlphaFoldDB" id="A0A4R2RG50"/>
<dbReference type="EMBL" id="SLXT01000027">
    <property type="protein sequence ID" value="TCP61528.1"/>
    <property type="molecule type" value="Genomic_DNA"/>
</dbReference>
<name>A0A4R2RG50_9FIRM</name>
<keyword evidence="2" id="KW-1185">Reference proteome</keyword>
<proteinExistence type="predicted"/>
<dbReference type="OrthoDB" id="10008502at2"/>
<dbReference type="Proteomes" id="UP000294813">
    <property type="component" value="Unassembled WGS sequence"/>
</dbReference>